<reference evidence="1" key="1">
    <citation type="submission" date="2019-05" db="EMBL/GenBank/DDBJ databases">
        <title>Annotation for the trematode Paragonimus heterotremus.</title>
        <authorList>
            <person name="Choi Y.-J."/>
        </authorList>
    </citation>
    <scope>NUCLEOTIDE SEQUENCE</scope>
    <source>
        <strain evidence="1">LC</strain>
    </source>
</reference>
<comment type="caution">
    <text evidence="1">The sequence shown here is derived from an EMBL/GenBank/DDBJ whole genome shotgun (WGS) entry which is preliminary data.</text>
</comment>
<dbReference type="EMBL" id="LUCH01007883">
    <property type="protein sequence ID" value="KAF5396547.1"/>
    <property type="molecule type" value="Genomic_DNA"/>
</dbReference>
<dbReference type="OrthoDB" id="6283332at2759"/>
<evidence type="ECO:0000313" key="1">
    <source>
        <dbReference type="EMBL" id="KAF5396547.1"/>
    </source>
</evidence>
<protein>
    <submittedName>
        <fullName evidence="1">Uncharacterized protein</fullName>
    </submittedName>
</protein>
<proteinExistence type="predicted"/>
<keyword evidence="2" id="KW-1185">Reference proteome</keyword>
<dbReference type="AlphaFoldDB" id="A0A8J4WTQ4"/>
<evidence type="ECO:0000313" key="2">
    <source>
        <dbReference type="Proteomes" id="UP000748531"/>
    </source>
</evidence>
<dbReference type="PANTHER" id="PTHR47331">
    <property type="entry name" value="PHD-TYPE DOMAIN-CONTAINING PROTEIN"/>
    <property type="match status" value="1"/>
</dbReference>
<gene>
    <name evidence="1" type="ORF">PHET_10428</name>
</gene>
<dbReference type="Proteomes" id="UP000748531">
    <property type="component" value="Unassembled WGS sequence"/>
</dbReference>
<accession>A0A8J4WTQ4</accession>
<name>A0A8J4WTQ4_9TREM</name>
<sequence>MISRYNRGPHFTDLTRFLGERTDTASTRCGIDALQGNLERVSQRDFIDVGLLEEKEMSLDDRQATRIMDSSIRLTDGHYEVVLSWRPRSLLSPYNKSIALKRRRQHLKKCGGGFNLTKWTFKGSKLLSPLPESEQTVSKQPFNLDETQVQRALGLKWDLTNDAHNFDVPPPDKQFTRRDVLSCFFDL</sequence>
<organism evidence="1 2">
    <name type="scientific">Paragonimus heterotremus</name>
    <dbReference type="NCBI Taxonomy" id="100268"/>
    <lineage>
        <taxon>Eukaryota</taxon>
        <taxon>Metazoa</taxon>
        <taxon>Spiralia</taxon>
        <taxon>Lophotrochozoa</taxon>
        <taxon>Platyhelminthes</taxon>
        <taxon>Trematoda</taxon>
        <taxon>Digenea</taxon>
        <taxon>Plagiorchiida</taxon>
        <taxon>Troglotremata</taxon>
        <taxon>Troglotrematidae</taxon>
        <taxon>Paragonimus</taxon>
    </lineage>
</organism>